<evidence type="ECO:0008006" key="4">
    <source>
        <dbReference type="Google" id="ProtNLM"/>
    </source>
</evidence>
<comment type="similarity">
    <text evidence="1">Belongs to the HupF/HypC family.</text>
</comment>
<dbReference type="GO" id="GO:0051604">
    <property type="term" value="P:protein maturation"/>
    <property type="evidence" value="ECO:0007669"/>
    <property type="project" value="TreeGrafter"/>
</dbReference>
<dbReference type="PRINTS" id="PR00445">
    <property type="entry name" value="HUPFHYPC"/>
</dbReference>
<protein>
    <recommendedName>
        <fullName evidence="4">Hydrogenase assembly protein HypC</fullName>
    </recommendedName>
</protein>
<dbReference type="AlphaFoldDB" id="A0A017RUD2"/>
<dbReference type="RefSeq" id="WP_035379807.1">
    <property type="nucleotide sequence ID" value="NZ_AZQP01000022.1"/>
</dbReference>
<reference evidence="2 3" key="1">
    <citation type="journal article" date="2014" name="Genome Announc.">
        <title>Draft Genome Sequence of Fervidicella metallireducens Strain AeBT, an Iron-Reducing Thermoanaerobe from the Great Artesian Basin.</title>
        <authorList>
            <person name="Patel B.K."/>
        </authorList>
    </citation>
    <scope>NUCLEOTIDE SEQUENCE [LARGE SCALE GENOMIC DNA]</scope>
    <source>
        <strain evidence="2 3">AeB</strain>
    </source>
</reference>
<dbReference type="Gene3D" id="2.30.30.140">
    <property type="match status" value="1"/>
</dbReference>
<dbReference type="EMBL" id="AZQP01000022">
    <property type="protein sequence ID" value="EYE88383.1"/>
    <property type="molecule type" value="Genomic_DNA"/>
</dbReference>
<dbReference type="Pfam" id="PF01455">
    <property type="entry name" value="HupF_HypC"/>
    <property type="match status" value="1"/>
</dbReference>
<comment type="caution">
    <text evidence="2">The sequence shown here is derived from an EMBL/GenBank/DDBJ whole genome shotgun (WGS) entry which is preliminary data.</text>
</comment>
<gene>
    <name evidence="2" type="ORF">Q428_08265</name>
</gene>
<dbReference type="Proteomes" id="UP000019681">
    <property type="component" value="Unassembled WGS sequence"/>
</dbReference>
<accession>A0A017RUD2</accession>
<organism evidence="2 3">
    <name type="scientific">Fervidicella metallireducens AeB</name>
    <dbReference type="NCBI Taxonomy" id="1403537"/>
    <lineage>
        <taxon>Bacteria</taxon>
        <taxon>Bacillati</taxon>
        <taxon>Bacillota</taxon>
        <taxon>Clostridia</taxon>
        <taxon>Eubacteriales</taxon>
        <taxon>Clostridiaceae</taxon>
        <taxon>Fervidicella</taxon>
    </lineage>
</organism>
<dbReference type="SUPFAM" id="SSF159127">
    <property type="entry name" value="HupF/HypC-like"/>
    <property type="match status" value="1"/>
</dbReference>
<dbReference type="PANTHER" id="PTHR35177:SF2">
    <property type="entry name" value="HYDROGENASE MATURATION FACTOR HYBG"/>
    <property type="match status" value="1"/>
</dbReference>
<evidence type="ECO:0000313" key="2">
    <source>
        <dbReference type="EMBL" id="EYE88383.1"/>
    </source>
</evidence>
<evidence type="ECO:0000256" key="1">
    <source>
        <dbReference type="ARBA" id="ARBA00006018"/>
    </source>
</evidence>
<dbReference type="OrthoDB" id="9806017at2"/>
<dbReference type="PANTHER" id="PTHR35177">
    <property type="entry name" value="HYDROGENASE MATURATION FACTOR HYBG"/>
    <property type="match status" value="1"/>
</dbReference>
<name>A0A017RUD2_9CLOT</name>
<dbReference type="NCBIfam" id="TIGR00074">
    <property type="entry name" value="hypC_hupF"/>
    <property type="match status" value="1"/>
</dbReference>
<dbReference type="GO" id="GO:1902670">
    <property type="term" value="F:carbon dioxide binding"/>
    <property type="evidence" value="ECO:0007669"/>
    <property type="project" value="TreeGrafter"/>
</dbReference>
<dbReference type="STRING" id="1403537.Q428_08265"/>
<dbReference type="GO" id="GO:0005506">
    <property type="term" value="F:iron ion binding"/>
    <property type="evidence" value="ECO:0007669"/>
    <property type="project" value="TreeGrafter"/>
</dbReference>
<dbReference type="FunFam" id="2.30.30.140:FF:000022">
    <property type="entry name" value="Hydrogenase assembly chaperone HybG"/>
    <property type="match status" value="1"/>
</dbReference>
<dbReference type="PROSITE" id="PS01097">
    <property type="entry name" value="HUPF_HYPC"/>
    <property type="match status" value="1"/>
</dbReference>
<dbReference type="InterPro" id="IPR019812">
    <property type="entry name" value="Hydgase_assmbl_chp_CS"/>
</dbReference>
<sequence length="75" mass="8317">MCLAVPLKITEINGNDALAEIEGVKRKIRVDFIENPSVGDYVIVHAGFAIEKLEEEHALENLKLIKEVTDALESI</sequence>
<keyword evidence="3" id="KW-1185">Reference proteome</keyword>
<proteinExistence type="inferred from homology"/>
<evidence type="ECO:0000313" key="3">
    <source>
        <dbReference type="Proteomes" id="UP000019681"/>
    </source>
</evidence>
<dbReference type="InterPro" id="IPR001109">
    <property type="entry name" value="Hydrogenase_HupF/HypC"/>
</dbReference>